<organism evidence="1 2">
    <name type="scientific">Dreissena polymorpha</name>
    <name type="common">Zebra mussel</name>
    <name type="synonym">Mytilus polymorpha</name>
    <dbReference type="NCBI Taxonomy" id="45954"/>
    <lineage>
        <taxon>Eukaryota</taxon>
        <taxon>Metazoa</taxon>
        <taxon>Spiralia</taxon>
        <taxon>Lophotrochozoa</taxon>
        <taxon>Mollusca</taxon>
        <taxon>Bivalvia</taxon>
        <taxon>Autobranchia</taxon>
        <taxon>Heteroconchia</taxon>
        <taxon>Euheterodonta</taxon>
        <taxon>Imparidentia</taxon>
        <taxon>Neoheterodontei</taxon>
        <taxon>Myida</taxon>
        <taxon>Dreissenoidea</taxon>
        <taxon>Dreissenidae</taxon>
        <taxon>Dreissena</taxon>
    </lineage>
</organism>
<protein>
    <submittedName>
        <fullName evidence="1">Uncharacterized protein</fullName>
    </submittedName>
</protein>
<evidence type="ECO:0000313" key="1">
    <source>
        <dbReference type="EMBL" id="KAH3853858.1"/>
    </source>
</evidence>
<reference evidence="1" key="1">
    <citation type="journal article" date="2019" name="bioRxiv">
        <title>The Genome of the Zebra Mussel, Dreissena polymorpha: A Resource for Invasive Species Research.</title>
        <authorList>
            <person name="McCartney M.A."/>
            <person name="Auch B."/>
            <person name="Kono T."/>
            <person name="Mallez S."/>
            <person name="Zhang Y."/>
            <person name="Obille A."/>
            <person name="Becker A."/>
            <person name="Abrahante J.E."/>
            <person name="Garbe J."/>
            <person name="Badalamenti J.P."/>
            <person name="Herman A."/>
            <person name="Mangelson H."/>
            <person name="Liachko I."/>
            <person name="Sullivan S."/>
            <person name="Sone E.D."/>
            <person name="Koren S."/>
            <person name="Silverstein K.A.T."/>
            <person name="Beckman K.B."/>
            <person name="Gohl D.M."/>
        </authorList>
    </citation>
    <scope>NUCLEOTIDE SEQUENCE</scope>
    <source>
        <strain evidence="1">Duluth1</strain>
        <tissue evidence="1">Whole animal</tissue>
    </source>
</reference>
<evidence type="ECO:0000313" key="2">
    <source>
        <dbReference type="Proteomes" id="UP000828390"/>
    </source>
</evidence>
<dbReference type="EMBL" id="JAIWYP010000003">
    <property type="protein sequence ID" value="KAH3853858.1"/>
    <property type="molecule type" value="Genomic_DNA"/>
</dbReference>
<keyword evidence="2" id="KW-1185">Reference proteome</keyword>
<accession>A0A9D4R4F4</accession>
<reference evidence="1" key="2">
    <citation type="submission" date="2020-11" db="EMBL/GenBank/DDBJ databases">
        <authorList>
            <person name="McCartney M.A."/>
            <person name="Auch B."/>
            <person name="Kono T."/>
            <person name="Mallez S."/>
            <person name="Becker A."/>
            <person name="Gohl D.M."/>
            <person name="Silverstein K.A.T."/>
            <person name="Koren S."/>
            <person name="Bechman K.B."/>
            <person name="Herman A."/>
            <person name="Abrahante J.E."/>
            <person name="Garbe J."/>
        </authorList>
    </citation>
    <scope>NUCLEOTIDE SEQUENCE</scope>
    <source>
        <strain evidence="1">Duluth1</strain>
        <tissue evidence="1">Whole animal</tissue>
    </source>
</reference>
<sequence>MWCDEGVFALAADIYLHKTNKFSDLFLCMGPFHWTRVLLRCQGKLLRGSGLDDALIECGVFGPGMIETVLNGSHYVRALTGMLMVEDLIHKLEWQAFWKHKDKATYPVLEQMKELKCM</sequence>
<gene>
    <name evidence="1" type="ORF">DPMN_096393</name>
</gene>
<name>A0A9D4R4F4_DREPO</name>
<proteinExistence type="predicted"/>
<dbReference type="AlphaFoldDB" id="A0A9D4R4F4"/>
<dbReference type="Proteomes" id="UP000828390">
    <property type="component" value="Unassembled WGS sequence"/>
</dbReference>
<comment type="caution">
    <text evidence="1">The sequence shown here is derived from an EMBL/GenBank/DDBJ whole genome shotgun (WGS) entry which is preliminary data.</text>
</comment>